<gene>
    <name evidence="12" type="ORF">FH972_022018</name>
</gene>
<keyword evidence="2" id="KW-0813">Transport</keyword>
<keyword evidence="4" id="KW-0547">Nucleotide-binding</keyword>
<dbReference type="Pfam" id="PF00664">
    <property type="entry name" value="ABC_membrane"/>
    <property type="match status" value="1"/>
</dbReference>
<feature type="transmembrane region" description="Helical" evidence="9">
    <location>
        <begin position="110"/>
        <end position="129"/>
    </location>
</feature>
<evidence type="ECO:0000256" key="8">
    <source>
        <dbReference type="ARBA" id="ARBA00024363"/>
    </source>
</evidence>
<evidence type="ECO:0000256" key="7">
    <source>
        <dbReference type="ARBA" id="ARBA00023136"/>
    </source>
</evidence>
<proteinExistence type="inferred from homology"/>
<keyword evidence="3 9" id="KW-0812">Transmembrane</keyword>
<keyword evidence="7 9" id="KW-0472">Membrane</keyword>
<evidence type="ECO:0000256" key="1">
    <source>
        <dbReference type="ARBA" id="ARBA00004141"/>
    </source>
</evidence>
<feature type="domain" description="ABC transmembrane type-1" evidence="11">
    <location>
        <begin position="309"/>
        <end position="516"/>
    </location>
</feature>
<evidence type="ECO:0000256" key="6">
    <source>
        <dbReference type="ARBA" id="ARBA00022989"/>
    </source>
</evidence>
<dbReference type="InterPro" id="IPR011527">
    <property type="entry name" value="ABC1_TM_dom"/>
</dbReference>
<feature type="transmembrane region" description="Helical" evidence="9">
    <location>
        <begin position="52"/>
        <end position="74"/>
    </location>
</feature>
<comment type="caution">
    <text evidence="12">The sequence shown here is derived from an EMBL/GenBank/DDBJ whole genome shotgun (WGS) entry which is preliminary data.</text>
</comment>
<feature type="transmembrane region" description="Helical" evidence="9">
    <location>
        <begin position="141"/>
        <end position="167"/>
    </location>
</feature>
<dbReference type="Proteomes" id="UP000327013">
    <property type="component" value="Unassembled WGS sequence"/>
</dbReference>
<keyword evidence="6 9" id="KW-1133">Transmembrane helix</keyword>
<dbReference type="PANTHER" id="PTHR24221">
    <property type="entry name" value="ATP-BINDING CASSETTE SUB-FAMILY B"/>
    <property type="match status" value="1"/>
</dbReference>
<dbReference type="SMART" id="SM00382">
    <property type="entry name" value="AAA"/>
    <property type="match status" value="1"/>
</dbReference>
<protein>
    <recommendedName>
        <fullName evidence="14">ABC transporter domain-containing protein</fullName>
    </recommendedName>
</protein>
<dbReference type="Gene3D" id="1.20.1560.10">
    <property type="entry name" value="ABC transporter type 1, transmembrane domain"/>
    <property type="match status" value="1"/>
</dbReference>
<feature type="transmembrane region" description="Helical" evidence="9">
    <location>
        <begin position="498"/>
        <end position="518"/>
    </location>
</feature>
<dbReference type="EMBL" id="VIBQ01000010">
    <property type="protein sequence ID" value="KAB8339082.1"/>
    <property type="molecule type" value="Genomic_DNA"/>
</dbReference>
<reference evidence="12 13" key="1">
    <citation type="submission" date="2019-06" db="EMBL/GenBank/DDBJ databases">
        <title>A chromosomal-level reference genome of Carpinus fangiana (Coryloideae, Betulaceae).</title>
        <authorList>
            <person name="Yang X."/>
            <person name="Wang Z."/>
            <person name="Zhang L."/>
            <person name="Hao G."/>
            <person name="Liu J."/>
            <person name="Yang Y."/>
        </authorList>
    </citation>
    <scope>NUCLEOTIDE SEQUENCE [LARGE SCALE GENOMIC DNA]</scope>
    <source>
        <strain evidence="12">Cfa_2016G</strain>
        <tissue evidence="12">Leaf</tissue>
    </source>
</reference>
<evidence type="ECO:0000256" key="3">
    <source>
        <dbReference type="ARBA" id="ARBA00022692"/>
    </source>
</evidence>
<dbReference type="GO" id="GO:0016020">
    <property type="term" value="C:membrane"/>
    <property type="evidence" value="ECO:0007669"/>
    <property type="project" value="UniProtKB-SubCell"/>
</dbReference>
<dbReference type="GO" id="GO:0016887">
    <property type="term" value="F:ATP hydrolysis activity"/>
    <property type="evidence" value="ECO:0007669"/>
    <property type="project" value="InterPro"/>
</dbReference>
<dbReference type="SUPFAM" id="SSF90123">
    <property type="entry name" value="ABC transporter transmembrane region"/>
    <property type="match status" value="1"/>
</dbReference>
<dbReference type="InterPro" id="IPR039421">
    <property type="entry name" value="Type_1_exporter"/>
</dbReference>
<dbReference type="InterPro" id="IPR027417">
    <property type="entry name" value="P-loop_NTPase"/>
</dbReference>
<keyword evidence="13" id="KW-1185">Reference proteome</keyword>
<organism evidence="12 13">
    <name type="scientific">Carpinus fangiana</name>
    <dbReference type="NCBI Taxonomy" id="176857"/>
    <lineage>
        <taxon>Eukaryota</taxon>
        <taxon>Viridiplantae</taxon>
        <taxon>Streptophyta</taxon>
        <taxon>Embryophyta</taxon>
        <taxon>Tracheophyta</taxon>
        <taxon>Spermatophyta</taxon>
        <taxon>Magnoliopsida</taxon>
        <taxon>eudicotyledons</taxon>
        <taxon>Gunneridae</taxon>
        <taxon>Pentapetalae</taxon>
        <taxon>rosids</taxon>
        <taxon>fabids</taxon>
        <taxon>Fagales</taxon>
        <taxon>Betulaceae</taxon>
        <taxon>Carpinus</taxon>
    </lineage>
</organism>
<evidence type="ECO:0000259" key="11">
    <source>
        <dbReference type="PROSITE" id="PS50929"/>
    </source>
</evidence>
<evidence type="ECO:0000256" key="9">
    <source>
        <dbReference type="SAM" id="Phobius"/>
    </source>
</evidence>
<dbReference type="GO" id="GO:0140359">
    <property type="term" value="F:ABC-type transporter activity"/>
    <property type="evidence" value="ECO:0007669"/>
    <property type="project" value="InterPro"/>
</dbReference>
<dbReference type="FunFam" id="3.40.50.300:FF:000287">
    <property type="entry name" value="Multidrug ABC transporter ATP-binding protein"/>
    <property type="match status" value="1"/>
</dbReference>
<comment type="subcellular location">
    <subcellularLocation>
        <location evidence="1">Membrane</location>
        <topology evidence="1">Multi-pass membrane protein</topology>
    </subcellularLocation>
</comment>
<name>A0A5N6KR06_9ROSI</name>
<dbReference type="InterPro" id="IPR003593">
    <property type="entry name" value="AAA+_ATPase"/>
</dbReference>
<dbReference type="SUPFAM" id="SSF52540">
    <property type="entry name" value="P-loop containing nucleoside triphosphate hydrolases"/>
    <property type="match status" value="1"/>
</dbReference>
<dbReference type="PANTHER" id="PTHR24221:SF503">
    <property type="entry name" value="MITOCHONDRIAL POTASSIUM CHANNEL ATP-BINDING SUBUNIT"/>
    <property type="match status" value="1"/>
</dbReference>
<evidence type="ECO:0000313" key="13">
    <source>
        <dbReference type="Proteomes" id="UP000327013"/>
    </source>
</evidence>
<dbReference type="InterPro" id="IPR017871">
    <property type="entry name" value="ABC_transporter-like_CS"/>
</dbReference>
<dbReference type="PROSITE" id="PS50893">
    <property type="entry name" value="ABC_TRANSPORTER_2"/>
    <property type="match status" value="1"/>
</dbReference>
<dbReference type="InterPro" id="IPR003439">
    <property type="entry name" value="ABC_transporter-like_ATP-bd"/>
</dbReference>
<evidence type="ECO:0000259" key="10">
    <source>
        <dbReference type="PROSITE" id="PS50893"/>
    </source>
</evidence>
<dbReference type="OrthoDB" id="6500128at2759"/>
<feature type="domain" description="ABC transporter" evidence="10">
    <location>
        <begin position="555"/>
        <end position="789"/>
    </location>
</feature>
<dbReference type="GO" id="GO:0005524">
    <property type="term" value="F:ATP binding"/>
    <property type="evidence" value="ECO:0007669"/>
    <property type="project" value="UniProtKB-KW"/>
</dbReference>
<evidence type="ECO:0008006" key="14">
    <source>
        <dbReference type="Google" id="ProtNLM"/>
    </source>
</evidence>
<dbReference type="PROSITE" id="PS50929">
    <property type="entry name" value="ABC_TM1F"/>
    <property type="match status" value="1"/>
</dbReference>
<evidence type="ECO:0000256" key="5">
    <source>
        <dbReference type="ARBA" id="ARBA00022840"/>
    </source>
</evidence>
<evidence type="ECO:0000256" key="2">
    <source>
        <dbReference type="ARBA" id="ARBA00022448"/>
    </source>
</evidence>
<evidence type="ECO:0000313" key="12">
    <source>
        <dbReference type="EMBL" id="KAB8339082.1"/>
    </source>
</evidence>
<dbReference type="Pfam" id="PF00005">
    <property type="entry name" value="ABC_tran"/>
    <property type="match status" value="1"/>
</dbReference>
<dbReference type="Gene3D" id="3.40.50.300">
    <property type="entry name" value="P-loop containing nucleotide triphosphate hydrolases"/>
    <property type="match status" value="1"/>
</dbReference>
<dbReference type="PROSITE" id="PS00211">
    <property type="entry name" value="ABC_TRANSPORTER_1"/>
    <property type="match status" value="1"/>
</dbReference>
<keyword evidence="5" id="KW-0067">ATP-binding</keyword>
<evidence type="ECO:0000256" key="4">
    <source>
        <dbReference type="ARBA" id="ARBA00022741"/>
    </source>
</evidence>
<sequence length="794" mass="88572">MAMDPGLMRLAVHYTCPALIFACLLATAVFNRGAASKTDDSTTNARDAPRGLAKQCLIIFIVLTYVSETAIWVVHTLRTDNNPEQHVSIFLLTCILQWLYILARGSKFPYNHVAPAVIAILSESALIVVGSGDNLELAEKIALFVTQCLRAMSATILLATAVMLLVLAKYNSIEETQPLLGGDASAHANGSANGSAHKTYGAIDSDEEEVEIEDRDKTVKERWQKRYDESKGWYAYVSEYFIFIPLLLPRKDRKVGLIAEKLTTSWSKGPSYAPFTEVAVLAGLSWLQSTGLGVISEIAQVPIEQFGYRRVTEATFNHVMGLSVDFHVDQNSGELMRALNQGGSITDLLRMVIIELAPRFLDIFISLGYLYFVFGTNACIAIILAGVFFFWIDSTSTNWTLPVRRRYQQKTRDEWKVLHESVQGWQTVTYFNRFDYESQRMSNAIHSYQKYQAQYTIRRKLVSLGRGLAIDLGFLCILLLAVLRVSRGQADIGSFVTLYAYWGTIIAPVGFLGGYYRWLTSKLIDAERLLQLFQVKPTIIDTEDAEDLLVKEGSVQLHDIHFGYDPRKETIKGISVNVQPGSTVAFVGETGAGKSTLLKLLYRLYDVTSGSISIDGQDIRHVTLRSLREIMGVVPQDPMLFNTSILDNVRYARLQATDEEVFEACKAACMHDKILSFPDGYHSKVGERGVKLSGGELQRVAIARVLLKQPRFVLLDEATSAIDTETEQHVQAAFQKLSEGRTTLVIAHRLSTIVKADLIVVLEDGVVIERGTHQSLLDLNGKYARLWAKQVAHI</sequence>
<dbReference type="InterPro" id="IPR036640">
    <property type="entry name" value="ABC1_TM_sf"/>
</dbReference>
<feature type="transmembrane region" description="Helical" evidence="9">
    <location>
        <begin position="369"/>
        <end position="392"/>
    </location>
</feature>
<feature type="transmembrane region" description="Helical" evidence="9">
    <location>
        <begin position="12"/>
        <end position="31"/>
    </location>
</feature>
<comment type="similarity">
    <text evidence="8">Belongs to the ABC transporter superfamily. ABCB family. Heavy Metal importer (TC 3.A.1.210) subfamily.</text>
</comment>
<dbReference type="AlphaFoldDB" id="A0A5N6KR06"/>
<feature type="transmembrane region" description="Helical" evidence="9">
    <location>
        <begin position="468"/>
        <end position="486"/>
    </location>
</feature>
<accession>A0A5N6KR06</accession>
<feature type="transmembrane region" description="Helical" evidence="9">
    <location>
        <begin position="86"/>
        <end position="103"/>
    </location>
</feature>